<comment type="caution">
    <text evidence="6">The sequence shown here is derived from an EMBL/GenBank/DDBJ whole genome shotgun (WGS) entry which is preliminary data.</text>
</comment>
<dbReference type="EMBL" id="JBAFSM010000013">
    <property type="protein sequence ID" value="MEG3437173.1"/>
    <property type="molecule type" value="Genomic_DNA"/>
</dbReference>
<evidence type="ECO:0000313" key="6">
    <source>
        <dbReference type="EMBL" id="MEG3437173.1"/>
    </source>
</evidence>
<dbReference type="PANTHER" id="PTHR43420:SF44">
    <property type="entry name" value="ACETYLTRANSFERASE YPEA"/>
    <property type="match status" value="1"/>
</dbReference>
<dbReference type="NCBIfam" id="TIGR01575">
    <property type="entry name" value="rimI"/>
    <property type="match status" value="1"/>
</dbReference>
<evidence type="ECO:0000256" key="1">
    <source>
        <dbReference type="ARBA" id="ARBA00005395"/>
    </source>
</evidence>
<keyword evidence="2" id="KW-0963">Cytoplasm</keyword>
<keyword evidence="6" id="KW-0689">Ribosomal protein</keyword>
<dbReference type="Pfam" id="PF00583">
    <property type="entry name" value="Acetyltransf_1"/>
    <property type="match status" value="1"/>
</dbReference>
<evidence type="ECO:0000256" key="2">
    <source>
        <dbReference type="ARBA" id="ARBA00022490"/>
    </source>
</evidence>
<dbReference type="RefSeq" id="WP_332864657.1">
    <property type="nucleotide sequence ID" value="NZ_JBAFSM010000013.1"/>
</dbReference>
<evidence type="ECO:0000256" key="3">
    <source>
        <dbReference type="ARBA" id="ARBA00022679"/>
    </source>
</evidence>
<dbReference type="InterPro" id="IPR000182">
    <property type="entry name" value="GNAT_dom"/>
</dbReference>
<dbReference type="InterPro" id="IPR006464">
    <property type="entry name" value="AcTrfase_RimI/Ard1"/>
</dbReference>
<dbReference type="Gene3D" id="3.40.630.30">
    <property type="match status" value="1"/>
</dbReference>
<protein>
    <submittedName>
        <fullName evidence="6">Ribosomal protein S18-alanine N-acetyltransferase</fullName>
        <ecNumber evidence="6">2.3.1.266</ecNumber>
    </submittedName>
</protein>
<evidence type="ECO:0000259" key="5">
    <source>
        <dbReference type="PROSITE" id="PS51186"/>
    </source>
</evidence>
<keyword evidence="7" id="KW-1185">Reference proteome</keyword>
<dbReference type="GO" id="GO:0008999">
    <property type="term" value="F:protein-N-terminal-alanine acetyltransferase activity"/>
    <property type="evidence" value="ECO:0007669"/>
    <property type="project" value="UniProtKB-EC"/>
</dbReference>
<gene>
    <name evidence="6" type="primary">rimI</name>
    <name evidence="6" type="ORF">V0288_08585</name>
</gene>
<keyword evidence="6" id="KW-0687">Ribonucleoprotein</keyword>
<keyword evidence="3 6" id="KW-0808">Transferase</keyword>
<proteinExistence type="inferred from homology"/>
<evidence type="ECO:0000256" key="4">
    <source>
        <dbReference type="ARBA" id="ARBA00023315"/>
    </source>
</evidence>
<dbReference type="SUPFAM" id="SSF55729">
    <property type="entry name" value="Acyl-CoA N-acyltransferases (Nat)"/>
    <property type="match status" value="1"/>
</dbReference>
<dbReference type="EC" id="2.3.1.266" evidence="6"/>
<reference evidence="6 7" key="1">
    <citation type="submission" date="2024-01" db="EMBL/GenBank/DDBJ databases">
        <title>Genomic insights into the taxonomy and metabolism of the cyanobacterium Pannus brasiliensis CCIBt3594.</title>
        <authorList>
            <person name="Machado M."/>
            <person name="Botero N.B."/>
            <person name="Andreote A.P.D."/>
            <person name="Feitosa A.M.T."/>
            <person name="Popin R."/>
            <person name="Sivonen K."/>
            <person name="Fiore M.F."/>
        </authorList>
    </citation>
    <scope>NUCLEOTIDE SEQUENCE [LARGE SCALE GENOMIC DNA]</scope>
    <source>
        <strain evidence="6 7">CCIBt3594</strain>
    </source>
</reference>
<dbReference type="Proteomes" id="UP001328733">
    <property type="component" value="Unassembled WGS sequence"/>
</dbReference>
<keyword evidence="4 6" id="KW-0012">Acyltransferase</keyword>
<evidence type="ECO:0000313" key="7">
    <source>
        <dbReference type="Proteomes" id="UP001328733"/>
    </source>
</evidence>
<dbReference type="AlphaFoldDB" id="A0AAW9QJ99"/>
<sequence>MSLQKLYLQQPNAEHLEAIVALDRTCLGGIWSLEGYRRELDSPNSYLLVLSLSDNPESIIGCGCFWAILEEAHITIIAIHPDYQGRGLGKLLLFRLLEEAVRRRLERATLEVRVSNQVAIALYDRFGFQVAGRRKNYYPQTGEDALILWRGDLQKPDFAEQLDRWREEIAGTIDRRGWRFDGETQDRINTTTTRCR</sequence>
<feature type="domain" description="N-acetyltransferase" evidence="5">
    <location>
        <begin position="6"/>
        <end position="153"/>
    </location>
</feature>
<dbReference type="InterPro" id="IPR016181">
    <property type="entry name" value="Acyl_CoA_acyltransferase"/>
</dbReference>
<dbReference type="PROSITE" id="PS51186">
    <property type="entry name" value="GNAT"/>
    <property type="match status" value="1"/>
</dbReference>
<name>A0AAW9QJ99_9CHRO</name>
<dbReference type="PANTHER" id="PTHR43420">
    <property type="entry name" value="ACETYLTRANSFERASE"/>
    <property type="match status" value="1"/>
</dbReference>
<comment type="similarity">
    <text evidence="1">Belongs to the acetyltransferase family. RimI subfamily.</text>
</comment>
<accession>A0AAW9QJ99</accession>
<organism evidence="6 7">
    <name type="scientific">Pannus brasiliensis CCIBt3594</name>
    <dbReference type="NCBI Taxonomy" id="1427578"/>
    <lineage>
        <taxon>Bacteria</taxon>
        <taxon>Bacillati</taxon>
        <taxon>Cyanobacteriota</taxon>
        <taxon>Cyanophyceae</taxon>
        <taxon>Oscillatoriophycideae</taxon>
        <taxon>Chroococcales</taxon>
        <taxon>Microcystaceae</taxon>
        <taxon>Pannus</taxon>
    </lineage>
</organism>
<dbReference type="GO" id="GO:0005840">
    <property type="term" value="C:ribosome"/>
    <property type="evidence" value="ECO:0007669"/>
    <property type="project" value="UniProtKB-KW"/>
</dbReference>
<dbReference type="InterPro" id="IPR050680">
    <property type="entry name" value="YpeA/RimI_acetyltransf"/>
</dbReference>